<dbReference type="OrthoDB" id="77269at2157"/>
<dbReference type="InterPro" id="IPR050168">
    <property type="entry name" value="AAA_ATPase_domain"/>
</dbReference>
<keyword evidence="2" id="KW-0067">ATP-binding</keyword>
<keyword evidence="3" id="KW-0175">Coiled coil</keyword>
<evidence type="ECO:0000256" key="3">
    <source>
        <dbReference type="ARBA" id="ARBA00023054"/>
    </source>
</evidence>
<dbReference type="Proteomes" id="UP000196084">
    <property type="component" value="Unassembled WGS sequence"/>
</dbReference>
<evidence type="ECO:0000256" key="4">
    <source>
        <dbReference type="SAM" id="MobiDB-lite"/>
    </source>
</evidence>
<dbReference type="PROSITE" id="PS00674">
    <property type="entry name" value="AAA"/>
    <property type="match status" value="1"/>
</dbReference>
<evidence type="ECO:0000256" key="5">
    <source>
        <dbReference type="SAM" id="Phobius"/>
    </source>
</evidence>
<gene>
    <name evidence="7" type="ORF">B2G88_01720</name>
</gene>
<reference evidence="7 8" key="1">
    <citation type="submission" date="2017-02" db="EMBL/GenBank/DDBJ databases">
        <title>Natronthermophilus aegyptiacus gen. nov.,sp. nov., an aerobic, extremely halophilic alkalithermophilic archaeon isolated from the athalassohaline Wadi An Natrun, Egypt.</title>
        <authorList>
            <person name="Zhao B."/>
        </authorList>
    </citation>
    <scope>NUCLEOTIDE SEQUENCE [LARGE SCALE GENOMIC DNA]</scope>
    <source>
        <strain evidence="7 8">CGMCC 1.3597</strain>
    </source>
</reference>
<dbReference type="InterPro" id="IPR003960">
    <property type="entry name" value="ATPase_AAA_CS"/>
</dbReference>
<keyword evidence="5" id="KW-0472">Membrane</keyword>
<proteinExistence type="predicted"/>
<sequence>MTSLTPALLTDASALVPGSTAFLAVVLMAGTVALVLRTVSWAVAAQADRLFLGAAYVVGVGGFVATGDAALVFAPPALTLAWQFVGRHTDGATQTRQIQGAPGEGGHGSNPRGDSEDETGTALAGDDLETEPPGHDFSDVGGMMELKETLHDRVIDPLTREDVYDYYGIGTVNGVLFHGPPGCGKTFVASALAAETDYNYLEVTPSDITSKYIGEAADNVATLFETARENEPCLVFIDEIDAIAGDRSGRMANSEQQMVNQLLTELESQTDADIVVFAATNYVEDVDDAILRSGRFDERIEIPPPDRRARLEMLRLELADAPVADEVSLEAIAEATAGYASSDVTLVADVAIRHAIADESPVEQGHLQQALEEIDTSIAGWLDRYEDHFDEDLGRSSADDPVPFDALAGMDELTAQLERRVLEPVRNPDGYERYAVPAVDGVLLYGPPDAGKTSLAQSLAAELNRPIVELSVGRFHQEGVDEPADRAADILEDARSLAPCVLILDDLDELAPASSGSRDTRRVTTRLETLLPTLGDDVLVVATARSVDGVNIDVLHAGTFDERIEVPPPDGTTRAAILADSLPEGFLHAEMDLEAVAEATAGFSIRDVRHLAGRVAREALRREEQITTDRLVAEADAIEATLAGWHESAGQRGGMGLSEIPDVIERQR</sequence>
<dbReference type="PANTHER" id="PTHR23077">
    <property type="entry name" value="AAA-FAMILY ATPASE"/>
    <property type="match status" value="1"/>
</dbReference>
<dbReference type="Pfam" id="PF00004">
    <property type="entry name" value="AAA"/>
    <property type="match status" value="2"/>
</dbReference>
<keyword evidence="1" id="KW-0547">Nucleotide-binding</keyword>
<organism evidence="7 8">
    <name type="scientific">Natronolimnobius baerhuensis</name>
    <dbReference type="NCBI Taxonomy" id="253108"/>
    <lineage>
        <taxon>Archaea</taxon>
        <taxon>Methanobacteriati</taxon>
        <taxon>Methanobacteriota</taxon>
        <taxon>Stenosarchaea group</taxon>
        <taxon>Halobacteria</taxon>
        <taxon>Halobacteriales</taxon>
        <taxon>Natrialbaceae</taxon>
        <taxon>Natronolimnobius</taxon>
    </lineage>
</organism>
<evidence type="ECO:0000313" key="8">
    <source>
        <dbReference type="Proteomes" id="UP000196084"/>
    </source>
</evidence>
<dbReference type="SMART" id="SM00382">
    <property type="entry name" value="AAA"/>
    <property type="match status" value="2"/>
</dbReference>
<dbReference type="GO" id="GO:0016887">
    <property type="term" value="F:ATP hydrolysis activity"/>
    <property type="evidence" value="ECO:0007669"/>
    <property type="project" value="InterPro"/>
</dbReference>
<keyword evidence="5" id="KW-1133">Transmembrane helix</keyword>
<dbReference type="Gene3D" id="1.10.8.60">
    <property type="match status" value="2"/>
</dbReference>
<feature type="region of interest" description="Disordered" evidence="4">
    <location>
        <begin position="96"/>
        <end position="139"/>
    </location>
</feature>
<dbReference type="InterPro" id="IPR003593">
    <property type="entry name" value="AAA+_ATPase"/>
</dbReference>
<accession>A0A202EBL5</accession>
<dbReference type="Gene3D" id="3.40.50.300">
    <property type="entry name" value="P-loop containing nucleotide triphosphate hydrolases"/>
    <property type="match status" value="2"/>
</dbReference>
<dbReference type="PANTHER" id="PTHR23077:SF171">
    <property type="entry name" value="NUCLEAR VALOSIN-CONTAINING PROTEIN-LIKE"/>
    <property type="match status" value="1"/>
</dbReference>
<dbReference type="InterPro" id="IPR003959">
    <property type="entry name" value="ATPase_AAA_core"/>
</dbReference>
<dbReference type="GO" id="GO:0005524">
    <property type="term" value="F:ATP binding"/>
    <property type="evidence" value="ECO:0007669"/>
    <property type="project" value="UniProtKB-KW"/>
</dbReference>
<dbReference type="CDD" id="cd19481">
    <property type="entry name" value="RecA-like_protease"/>
    <property type="match status" value="1"/>
</dbReference>
<feature type="transmembrane region" description="Helical" evidence="5">
    <location>
        <begin position="20"/>
        <end position="39"/>
    </location>
</feature>
<evidence type="ECO:0000256" key="1">
    <source>
        <dbReference type="ARBA" id="ARBA00022741"/>
    </source>
</evidence>
<keyword evidence="5" id="KW-0812">Transmembrane</keyword>
<feature type="transmembrane region" description="Helical" evidence="5">
    <location>
        <begin position="51"/>
        <end position="74"/>
    </location>
</feature>
<dbReference type="InterPro" id="IPR027417">
    <property type="entry name" value="P-loop_NTPase"/>
</dbReference>
<name>A0A202EBL5_9EURY</name>
<comment type="caution">
    <text evidence="7">The sequence shown here is derived from an EMBL/GenBank/DDBJ whole genome shotgun (WGS) entry which is preliminary data.</text>
</comment>
<dbReference type="SUPFAM" id="SSF52540">
    <property type="entry name" value="P-loop containing nucleoside triphosphate hydrolases"/>
    <property type="match status" value="2"/>
</dbReference>
<protein>
    <recommendedName>
        <fullName evidence="6">AAA+ ATPase domain-containing protein</fullName>
    </recommendedName>
</protein>
<evidence type="ECO:0000313" key="7">
    <source>
        <dbReference type="EMBL" id="OVE85568.1"/>
    </source>
</evidence>
<feature type="domain" description="AAA+ ATPase" evidence="6">
    <location>
        <begin position="438"/>
        <end position="570"/>
    </location>
</feature>
<dbReference type="RefSeq" id="WP_087713808.1">
    <property type="nucleotide sequence ID" value="NZ_MWPH01000001.1"/>
</dbReference>
<evidence type="ECO:0000256" key="2">
    <source>
        <dbReference type="ARBA" id="ARBA00022840"/>
    </source>
</evidence>
<feature type="domain" description="AAA+ ATPase" evidence="6">
    <location>
        <begin position="171"/>
        <end position="306"/>
    </location>
</feature>
<dbReference type="EMBL" id="MWPH01000001">
    <property type="protein sequence ID" value="OVE85568.1"/>
    <property type="molecule type" value="Genomic_DNA"/>
</dbReference>
<dbReference type="AlphaFoldDB" id="A0A202EBL5"/>
<dbReference type="FunFam" id="3.40.50.300:FF:001025">
    <property type="entry name" value="ATPase family, AAA domain-containing 2B"/>
    <property type="match status" value="1"/>
</dbReference>
<keyword evidence="8" id="KW-1185">Reference proteome</keyword>
<evidence type="ECO:0000259" key="6">
    <source>
        <dbReference type="SMART" id="SM00382"/>
    </source>
</evidence>